<dbReference type="RefSeq" id="WP_262686588.1">
    <property type="nucleotide sequence ID" value="NZ_JAOQIO010000094.1"/>
</dbReference>
<proteinExistence type="predicted"/>
<dbReference type="Pfam" id="PF00440">
    <property type="entry name" value="TetR_N"/>
    <property type="match status" value="1"/>
</dbReference>
<feature type="DNA-binding region" description="H-T-H motif" evidence="4">
    <location>
        <begin position="29"/>
        <end position="48"/>
    </location>
</feature>
<keyword evidence="2 4" id="KW-0238">DNA-binding</keyword>
<keyword evidence="3" id="KW-0804">Transcription</keyword>
<evidence type="ECO:0000256" key="2">
    <source>
        <dbReference type="ARBA" id="ARBA00023125"/>
    </source>
</evidence>
<sequence>MARSKEYDENEVLQKAMQLFWEQGYEKTSMSDLVEHMGIHRRSIYDTFSDKHTLFLKALNRYGEIMGKDLERRIKQAESAAQALRFIFEFTIDKNENTPLGCLFVTAAVELATYDADADSLATKGFANEEQLLTDIIQWGQHGGEFASDCDAKELAESLQNTLLGLRVMSRTSISKEKLYRIANVSLKILEK</sequence>
<evidence type="ECO:0000256" key="4">
    <source>
        <dbReference type="PROSITE-ProRule" id="PRU00335"/>
    </source>
</evidence>
<dbReference type="EMBL" id="JAOQIO010000094">
    <property type="protein sequence ID" value="MCU6795642.1"/>
    <property type="molecule type" value="Genomic_DNA"/>
</dbReference>
<dbReference type="PROSITE" id="PS50977">
    <property type="entry name" value="HTH_TETR_2"/>
    <property type="match status" value="1"/>
</dbReference>
<accession>A0ABT2UP66</accession>
<dbReference type="SUPFAM" id="SSF46689">
    <property type="entry name" value="Homeodomain-like"/>
    <property type="match status" value="1"/>
</dbReference>
<dbReference type="InterPro" id="IPR036271">
    <property type="entry name" value="Tet_transcr_reg_TetR-rel_C_sf"/>
</dbReference>
<keyword evidence="7" id="KW-1185">Reference proteome</keyword>
<dbReference type="InterPro" id="IPR001647">
    <property type="entry name" value="HTH_TetR"/>
</dbReference>
<dbReference type="InterPro" id="IPR011075">
    <property type="entry name" value="TetR_C"/>
</dbReference>
<name>A0ABT2UP66_9BACL</name>
<comment type="caution">
    <text evidence="6">The sequence shown here is derived from an EMBL/GenBank/DDBJ whole genome shotgun (WGS) entry which is preliminary data.</text>
</comment>
<feature type="domain" description="HTH tetR-type" evidence="5">
    <location>
        <begin position="6"/>
        <end position="66"/>
    </location>
</feature>
<reference evidence="6 7" key="1">
    <citation type="submission" date="2022-09" db="EMBL/GenBank/DDBJ databases">
        <authorList>
            <person name="Han X.L."/>
            <person name="Wang Q."/>
            <person name="Lu T."/>
        </authorList>
    </citation>
    <scope>NUCLEOTIDE SEQUENCE [LARGE SCALE GENOMIC DNA]</scope>
    <source>
        <strain evidence="6 7">WQ 127069</strain>
    </source>
</reference>
<organism evidence="6 7">
    <name type="scientific">Paenibacillus baimaensis</name>
    <dbReference type="NCBI Taxonomy" id="2982185"/>
    <lineage>
        <taxon>Bacteria</taxon>
        <taxon>Bacillati</taxon>
        <taxon>Bacillota</taxon>
        <taxon>Bacilli</taxon>
        <taxon>Bacillales</taxon>
        <taxon>Paenibacillaceae</taxon>
        <taxon>Paenibacillus</taxon>
    </lineage>
</organism>
<dbReference type="PANTHER" id="PTHR47506">
    <property type="entry name" value="TRANSCRIPTIONAL REGULATORY PROTEIN"/>
    <property type="match status" value="1"/>
</dbReference>
<dbReference type="SUPFAM" id="SSF48498">
    <property type="entry name" value="Tetracyclin repressor-like, C-terminal domain"/>
    <property type="match status" value="1"/>
</dbReference>
<dbReference type="Proteomes" id="UP001652445">
    <property type="component" value="Unassembled WGS sequence"/>
</dbReference>
<keyword evidence="1" id="KW-0805">Transcription regulation</keyword>
<gene>
    <name evidence="6" type="ORF">OB236_26360</name>
</gene>
<evidence type="ECO:0000256" key="1">
    <source>
        <dbReference type="ARBA" id="ARBA00023015"/>
    </source>
</evidence>
<dbReference type="PRINTS" id="PR00455">
    <property type="entry name" value="HTHTETR"/>
</dbReference>
<evidence type="ECO:0000256" key="3">
    <source>
        <dbReference type="ARBA" id="ARBA00023163"/>
    </source>
</evidence>
<dbReference type="Gene3D" id="1.10.357.10">
    <property type="entry name" value="Tetracycline Repressor, domain 2"/>
    <property type="match status" value="1"/>
</dbReference>
<dbReference type="PANTHER" id="PTHR47506:SF1">
    <property type="entry name" value="HTH-TYPE TRANSCRIPTIONAL REGULATOR YJDC"/>
    <property type="match status" value="1"/>
</dbReference>
<evidence type="ECO:0000259" key="5">
    <source>
        <dbReference type="PROSITE" id="PS50977"/>
    </source>
</evidence>
<dbReference type="InterPro" id="IPR009057">
    <property type="entry name" value="Homeodomain-like_sf"/>
</dbReference>
<dbReference type="Gene3D" id="1.10.10.60">
    <property type="entry name" value="Homeodomain-like"/>
    <property type="match status" value="1"/>
</dbReference>
<protein>
    <submittedName>
        <fullName evidence="6">TetR/AcrR family transcriptional regulator</fullName>
    </submittedName>
</protein>
<evidence type="ECO:0000313" key="6">
    <source>
        <dbReference type="EMBL" id="MCU6795642.1"/>
    </source>
</evidence>
<evidence type="ECO:0000313" key="7">
    <source>
        <dbReference type="Proteomes" id="UP001652445"/>
    </source>
</evidence>
<dbReference type="Pfam" id="PF16925">
    <property type="entry name" value="TetR_C_13"/>
    <property type="match status" value="1"/>
</dbReference>